<dbReference type="OMA" id="CNTCSCP"/>
<protein>
    <recommendedName>
        <fullName evidence="2">Pacifastin domain-containing protein</fullName>
    </recommendedName>
</protein>
<dbReference type="PROSITE" id="PS51446">
    <property type="entry name" value="PACIFASTIN"/>
    <property type="match status" value="3"/>
</dbReference>
<evidence type="ECO:0000259" key="2">
    <source>
        <dbReference type="PROSITE" id="PS51446"/>
    </source>
</evidence>
<gene>
    <name evidence="3" type="ORF">AK812_SmicGene38722</name>
</gene>
<proteinExistence type="predicted"/>
<organism evidence="3 4">
    <name type="scientific">Symbiodinium microadriaticum</name>
    <name type="common">Dinoflagellate</name>
    <name type="synonym">Zooxanthella microadriatica</name>
    <dbReference type="NCBI Taxonomy" id="2951"/>
    <lineage>
        <taxon>Eukaryota</taxon>
        <taxon>Sar</taxon>
        <taxon>Alveolata</taxon>
        <taxon>Dinophyceae</taxon>
        <taxon>Suessiales</taxon>
        <taxon>Symbiodiniaceae</taxon>
        <taxon>Symbiodinium</taxon>
    </lineage>
</organism>
<dbReference type="GO" id="GO:0030414">
    <property type="term" value="F:peptidase inhibitor activity"/>
    <property type="evidence" value="ECO:0007669"/>
    <property type="project" value="InterPro"/>
</dbReference>
<dbReference type="EMBL" id="LSRX01001342">
    <property type="protein sequence ID" value="OLP80818.1"/>
    <property type="molecule type" value="Genomic_DNA"/>
</dbReference>
<feature type="region of interest" description="Disordered" evidence="1">
    <location>
        <begin position="17"/>
        <end position="61"/>
    </location>
</feature>
<dbReference type="OrthoDB" id="2244405at2759"/>
<sequence>MLRSAPEKASAEAVRRALSLAAATPEPQPIADREIHGKQKPSDPTGPGDQLGVVSRTEGDDGLDICPQASPAAAADVQRVLLAAGMRNEQKFVRDMVMDRMPRSESTEAVPAQEEGLCCPGHVFDAADGCNTCRCGADGWRNKSACTLMACPPIFLPGDRCTPMIQFPAGDGLNTCTCPWSGLKAEASCTSFDCPEEPPSSEPEEGHCCSGLTFVAADGCNTCLCASSGLRNESACTRLSCPPPLLPQDLCAPQLSFPAGDGVNSCRCPTSGKKDEAQCTTYACPEVPPPPAPRPEPIEEEGVCCPGLTFAAADGCNSCMCADSGLKNESACTRMACPGWLPPLGSNCTPFTTYPAGDGLNTCVCPASGQKNPAGPPEGDDDTCCPGVSYTAPDGCNTCMCPASGRMSDPAACTLMACPPRPTLLPAGRCRPFESYPKGDGTNTCTCPLSGLKNEARCTALPCPSQDHVLLP</sequence>
<feature type="domain" description="Pacifastin" evidence="2">
    <location>
        <begin position="115"/>
        <end position="154"/>
    </location>
</feature>
<feature type="domain" description="Pacifastin" evidence="2">
    <location>
        <begin position="381"/>
        <end position="421"/>
    </location>
</feature>
<dbReference type="InterPro" id="IPR008037">
    <property type="entry name" value="Pacifastin_dom"/>
</dbReference>
<comment type="caution">
    <text evidence="3">The sequence shown here is derived from an EMBL/GenBank/DDBJ whole genome shotgun (WGS) entry which is preliminary data.</text>
</comment>
<feature type="domain" description="Pacifastin" evidence="2">
    <location>
        <begin position="301"/>
        <end position="340"/>
    </location>
</feature>
<reference evidence="3 4" key="1">
    <citation type="submission" date="2016-02" db="EMBL/GenBank/DDBJ databases">
        <title>Genome analysis of coral dinoflagellate symbionts highlights evolutionary adaptations to a symbiotic lifestyle.</title>
        <authorList>
            <person name="Aranda M."/>
            <person name="Li Y."/>
            <person name="Liew Y.J."/>
            <person name="Baumgarten S."/>
            <person name="Simakov O."/>
            <person name="Wilson M."/>
            <person name="Piel J."/>
            <person name="Ashoor H."/>
            <person name="Bougouffa S."/>
            <person name="Bajic V.B."/>
            <person name="Ryu T."/>
            <person name="Ravasi T."/>
            <person name="Bayer T."/>
            <person name="Micklem G."/>
            <person name="Kim H."/>
            <person name="Bhak J."/>
            <person name="Lajeunesse T.C."/>
            <person name="Voolstra C.R."/>
        </authorList>
    </citation>
    <scope>NUCLEOTIDE SEQUENCE [LARGE SCALE GENOMIC DNA]</scope>
    <source>
        <strain evidence="3 4">CCMP2467</strain>
    </source>
</reference>
<dbReference type="Proteomes" id="UP000186817">
    <property type="component" value="Unassembled WGS sequence"/>
</dbReference>
<dbReference type="Pfam" id="PF05375">
    <property type="entry name" value="Pacifastin_I"/>
    <property type="match status" value="2"/>
</dbReference>
<accession>A0A1Q9CD23</accession>
<keyword evidence="4" id="KW-1185">Reference proteome</keyword>
<evidence type="ECO:0000256" key="1">
    <source>
        <dbReference type="SAM" id="MobiDB-lite"/>
    </source>
</evidence>
<evidence type="ECO:0000313" key="4">
    <source>
        <dbReference type="Proteomes" id="UP000186817"/>
    </source>
</evidence>
<feature type="compositionally biased region" description="Basic and acidic residues" evidence="1">
    <location>
        <begin position="31"/>
        <end position="41"/>
    </location>
</feature>
<evidence type="ECO:0000313" key="3">
    <source>
        <dbReference type="EMBL" id="OLP80818.1"/>
    </source>
</evidence>
<dbReference type="AlphaFoldDB" id="A0A1Q9CD23"/>
<name>A0A1Q9CD23_SYMMI</name>